<accession>A0A2I0AI19</accession>
<dbReference type="GO" id="GO:0006629">
    <property type="term" value="P:lipid metabolic process"/>
    <property type="evidence" value="ECO:0007669"/>
    <property type="project" value="InterPro"/>
</dbReference>
<dbReference type="InterPro" id="IPR002921">
    <property type="entry name" value="Fungal_lipase-type"/>
</dbReference>
<dbReference type="GO" id="GO:0008970">
    <property type="term" value="F:phospholipase A1 activity"/>
    <property type="evidence" value="ECO:0007669"/>
    <property type="project" value="InterPro"/>
</dbReference>
<feature type="transmembrane region" description="Helical" evidence="2">
    <location>
        <begin position="619"/>
        <end position="642"/>
    </location>
</feature>
<dbReference type="OrthoDB" id="438440at2759"/>
<dbReference type="Gene3D" id="3.40.50.1820">
    <property type="entry name" value="alpha/beta hydrolase"/>
    <property type="match status" value="1"/>
</dbReference>
<evidence type="ECO:0000256" key="2">
    <source>
        <dbReference type="SAM" id="Phobius"/>
    </source>
</evidence>
<dbReference type="AlphaFoldDB" id="A0A2I0AI19"/>
<dbReference type="EMBL" id="KZ451980">
    <property type="protein sequence ID" value="PKA55203.1"/>
    <property type="molecule type" value="Genomic_DNA"/>
</dbReference>
<keyword evidence="2" id="KW-0812">Transmembrane</keyword>
<dbReference type="PANTHER" id="PTHR46483">
    <property type="entry name" value="PHOSPHOLIPASE A1 PLIP2, CHLOROPLASTIC"/>
    <property type="match status" value="1"/>
</dbReference>
<dbReference type="CDD" id="cd00519">
    <property type="entry name" value="Lipase_3"/>
    <property type="match status" value="1"/>
</dbReference>
<feature type="compositionally biased region" description="Polar residues" evidence="1">
    <location>
        <begin position="24"/>
        <end position="36"/>
    </location>
</feature>
<dbReference type="SUPFAM" id="SSF53474">
    <property type="entry name" value="alpha/beta-Hydrolases"/>
    <property type="match status" value="1"/>
</dbReference>
<evidence type="ECO:0000259" key="3">
    <source>
        <dbReference type="Pfam" id="PF01764"/>
    </source>
</evidence>
<keyword evidence="5" id="KW-1185">Reference proteome</keyword>
<dbReference type="Proteomes" id="UP000236161">
    <property type="component" value="Unassembled WGS sequence"/>
</dbReference>
<dbReference type="InterPro" id="IPR043367">
    <property type="entry name" value="PLIP1/2/3"/>
</dbReference>
<proteinExistence type="predicted"/>
<dbReference type="InterPro" id="IPR029058">
    <property type="entry name" value="AB_hydrolase_fold"/>
</dbReference>
<feature type="domain" description="Fungal lipase-type" evidence="3">
    <location>
        <begin position="292"/>
        <end position="429"/>
    </location>
</feature>
<protein>
    <recommendedName>
        <fullName evidence="3">Fungal lipase-type domain-containing protein</fullName>
    </recommendedName>
</protein>
<keyword evidence="2" id="KW-0472">Membrane</keyword>
<keyword evidence="2" id="KW-1133">Transmembrane helix</keyword>
<reference evidence="4 5" key="1">
    <citation type="journal article" date="2017" name="Nature">
        <title>The Apostasia genome and the evolution of orchids.</title>
        <authorList>
            <person name="Zhang G.Q."/>
            <person name="Liu K.W."/>
            <person name="Li Z."/>
            <person name="Lohaus R."/>
            <person name="Hsiao Y.Y."/>
            <person name="Niu S.C."/>
            <person name="Wang J.Y."/>
            <person name="Lin Y.C."/>
            <person name="Xu Q."/>
            <person name="Chen L.J."/>
            <person name="Yoshida K."/>
            <person name="Fujiwara S."/>
            <person name="Wang Z.W."/>
            <person name="Zhang Y.Q."/>
            <person name="Mitsuda N."/>
            <person name="Wang M."/>
            <person name="Liu G.H."/>
            <person name="Pecoraro L."/>
            <person name="Huang H.X."/>
            <person name="Xiao X.J."/>
            <person name="Lin M."/>
            <person name="Wu X.Y."/>
            <person name="Wu W.L."/>
            <person name="Chen Y.Y."/>
            <person name="Chang S.B."/>
            <person name="Sakamoto S."/>
            <person name="Ohme-Takagi M."/>
            <person name="Yagi M."/>
            <person name="Zeng S.J."/>
            <person name="Shen C.Y."/>
            <person name="Yeh C.M."/>
            <person name="Luo Y.B."/>
            <person name="Tsai W.C."/>
            <person name="Van de Peer Y."/>
            <person name="Liu Z.J."/>
        </authorList>
    </citation>
    <scope>NUCLEOTIDE SEQUENCE [LARGE SCALE GENOMIC DNA]</scope>
    <source>
        <strain evidence="5">cv. Shenzhen</strain>
        <tissue evidence="4">Stem</tissue>
    </source>
</reference>
<evidence type="ECO:0000313" key="4">
    <source>
        <dbReference type="EMBL" id="PKA55203.1"/>
    </source>
</evidence>
<evidence type="ECO:0000256" key="1">
    <source>
        <dbReference type="SAM" id="MobiDB-lite"/>
    </source>
</evidence>
<dbReference type="Pfam" id="PF01764">
    <property type="entry name" value="Lipase_3"/>
    <property type="match status" value="1"/>
</dbReference>
<evidence type="ECO:0000313" key="5">
    <source>
        <dbReference type="Proteomes" id="UP000236161"/>
    </source>
</evidence>
<gene>
    <name evidence="4" type="ORF">AXF42_Ash003840</name>
</gene>
<name>A0A2I0AI19_9ASPA</name>
<sequence>MSAPAPPPINFVLDHRHQHRPLPTNLSAVSPRSSPSGGAVEADTPAAAGKGIREGNWVLKILRVGSLWKEERVECRGGDIYAECSSGNGVAGCPVEEEDMMVFDRETFSRLLRPVSLPEAETYANMAHLGSLAYTIPKIKPATLLKSHGLRFVTSSLDKKAKFSDEEEPITDQGIAERDESQAGAVIGASLAYRIAASAASHLRSRTLSILPLNNQKEDSGEDPSHARCSNQYEELVSASEVASFVATTNSVTAVVAGKKEMRDAVAEDLNSARSSPCEWFICDEDRTGTRYVVIQGSESLASWQTNLLFEPIQFEGQSVLVHRGIYEAAKGIYQQILPEVQAHLKYRGDSATFRFTGHSLGGSLALLVNLMLLIRGDAPTSSLLPVITFGAPSIMCGGDSLLRKLGLPRGHVQSITMHRDIVPRAFSCHYPDHVASILKAVNRNFCDHPCLENQSLLYAPFGKLLILQPEEKFSPHHHLLPPGSGLYLLGHSLTETEDSMKLMQAAQFAFLNSPHPLEILSDHSAYGSEGTILRDHDINAYLRSVRAVVRRELKLISKAKREHQHSTQLPFVSTPSLTVGQNARPSDLNRHHFIFAGVLHGGREALKRFARMVGSRHVHFLFILLFPVHLFVLGTLSPAILN</sequence>
<organism evidence="4 5">
    <name type="scientific">Apostasia shenzhenica</name>
    <dbReference type="NCBI Taxonomy" id="1088818"/>
    <lineage>
        <taxon>Eukaryota</taxon>
        <taxon>Viridiplantae</taxon>
        <taxon>Streptophyta</taxon>
        <taxon>Embryophyta</taxon>
        <taxon>Tracheophyta</taxon>
        <taxon>Spermatophyta</taxon>
        <taxon>Magnoliopsida</taxon>
        <taxon>Liliopsida</taxon>
        <taxon>Asparagales</taxon>
        <taxon>Orchidaceae</taxon>
        <taxon>Apostasioideae</taxon>
        <taxon>Apostasia</taxon>
    </lineage>
</organism>
<feature type="region of interest" description="Disordered" evidence="1">
    <location>
        <begin position="21"/>
        <end position="46"/>
    </location>
</feature>
<dbReference type="PANTHER" id="PTHR46483:SF4">
    <property type="entry name" value="PHOSPHOLIPASE A1 PLIP2, CHLOROPLASTIC"/>
    <property type="match status" value="1"/>
</dbReference>